<evidence type="ECO:0000313" key="2">
    <source>
        <dbReference type="EMBL" id="RDB36764.1"/>
    </source>
</evidence>
<dbReference type="Proteomes" id="UP000253934">
    <property type="component" value="Unassembled WGS sequence"/>
</dbReference>
<protein>
    <recommendedName>
        <fullName evidence="1">Group II intron maturase-specific domain-containing protein</fullName>
    </recommendedName>
</protein>
<comment type="caution">
    <text evidence="2">The sequence shown here is derived from an EMBL/GenBank/DDBJ whole genome shotgun (WGS) entry which is preliminary data.</text>
</comment>
<evidence type="ECO:0000313" key="3">
    <source>
        <dbReference type="Proteomes" id="UP000253934"/>
    </source>
</evidence>
<proteinExistence type="predicted"/>
<accession>A0A369KYG1</accession>
<sequence>MSKKSAFNIREVIRHWKLKHWTQSDIREIAEKLNPVISGWLNYYCAHYGSKALQIIAKAVNSHLIKWAKRKFKKNRDSYNKSCEMIKRLHQQYPNLFIHWARCKTIIYNG</sequence>
<evidence type="ECO:0000259" key="1">
    <source>
        <dbReference type="Pfam" id="PF08388"/>
    </source>
</evidence>
<gene>
    <name evidence="2" type="ORF">DCC88_03445</name>
</gene>
<dbReference type="Pfam" id="PF08388">
    <property type="entry name" value="GIIM"/>
    <property type="match status" value="1"/>
</dbReference>
<dbReference type="AlphaFoldDB" id="A0A369KYG1"/>
<dbReference type="InterPro" id="IPR013597">
    <property type="entry name" value="Mat_intron_G2"/>
</dbReference>
<keyword evidence="3" id="KW-1185">Reference proteome</keyword>
<organism evidence="2 3">
    <name type="scientific">Spirobacillus cienkowskii</name>
    <dbReference type="NCBI Taxonomy" id="495820"/>
    <lineage>
        <taxon>Bacteria</taxon>
        <taxon>Pseudomonadati</taxon>
        <taxon>Bdellovibrionota</taxon>
        <taxon>Oligoflexia</taxon>
        <taxon>Silvanigrellales</taxon>
        <taxon>Spirobacillus</taxon>
    </lineage>
</organism>
<dbReference type="EMBL" id="QOVW01000029">
    <property type="protein sequence ID" value="RDB36764.1"/>
    <property type="molecule type" value="Genomic_DNA"/>
</dbReference>
<name>A0A369KYG1_9BACT</name>
<feature type="domain" description="Group II intron maturase-specific" evidence="1">
    <location>
        <begin position="9"/>
        <end position="76"/>
    </location>
</feature>
<reference evidence="2" key="1">
    <citation type="submission" date="2018-04" db="EMBL/GenBank/DDBJ databases">
        <title>Draft genome sequence of the Candidatus Spirobacillus cienkowskii, a pathogen of freshwater Daphnia species, reconstructed from hemolymph metagenomic reads.</title>
        <authorList>
            <person name="Bresciani L."/>
            <person name="Lemos L.N."/>
            <person name="Wale N."/>
            <person name="Lin J.Y."/>
            <person name="Fernandes G.R."/>
            <person name="Duffy M.A."/>
            <person name="Rodrigues J.M."/>
        </authorList>
    </citation>
    <scope>NUCLEOTIDE SEQUENCE [LARGE SCALE GENOMIC DNA]</scope>
    <source>
        <strain evidence="2">Binning01</strain>
    </source>
</reference>